<feature type="region of interest" description="Disordered" evidence="4">
    <location>
        <begin position="987"/>
        <end position="1010"/>
    </location>
</feature>
<accession>A0A0M0JIZ6</accession>
<evidence type="ECO:0000313" key="6">
    <source>
        <dbReference type="EMBL" id="KOO26312.1"/>
    </source>
</evidence>
<dbReference type="CDD" id="cd19481">
    <property type="entry name" value="RecA-like_protease"/>
    <property type="match status" value="1"/>
</dbReference>
<dbReference type="Gene3D" id="1.10.8.60">
    <property type="match status" value="1"/>
</dbReference>
<dbReference type="InterPro" id="IPR027417">
    <property type="entry name" value="P-loop_NTPase"/>
</dbReference>
<dbReference type="GO" id="GO:0005524">
    <property type="term" value="F:ATP binding"/>
    <property type="evidence" value="ECO:0007669"/>
    <property type="project" value="UniProtKB-KW"/>
</dbReference>
<evidence type="ECO:0000313" key="7">
    <source>
        <dbReference type="Proteomes" id="UP000037460"/>
    </source>
</evidence>
<evidence type="ECO:0000256" key="2">
    <source>
        <dbReference type="ARBA" id="ARBA00022741"/>
    </source>
</evidence>
<comment type="caution">
    <text evidence="6">The sequence shown here is derived from an EMBL/GenBank/DDBJ whole genome shotgun (WGS) entry which is preliminary data.</text>
</comment>
<comment type="similarity">
    <text evidence="1">Belongs to the AAA ATPase family.</text>
</comment>
<gene>
    <name evidence="6" type="ORF">Ctob_005003</name>
</gene>
<dbReference type="GO" id="GO:0016887">
    <property type="term" value="F:ATP hydrolysis activity"/>
    <property type="evidence" value="ECO:0007669"/>
    <property type="project" value="InterPro"/>
</dbReference>
<sequence length="1041" mass="112977">MQTEKQGGNIATPEQLAARIRELREWLKQLTEHTQRSLPPSDADWKPCVVRISEAYQLSECERDAFILLLLLRSHTTDVFGTCFDDLEGVEDGFVDDKVLRSLCGMSAVEAKLFFDEESALCKDGVIVVRESDYRTGHKRAALSFEAVELMQRGPPATTRLPGEASDGGRAAAARAEKLMLKLSGTKLLEIISPSATAAGSSTEAVVNSGRKAADQEGEQGGAVGVAAPEAPKASGISADDGAAPLRGYDNELEYLDDQFSALVQRIQLSAELAKQRVKHAEVEDATRPWYDKTPARRVNMAELRAKVKLIEGKIRLRLGRAGKLGTPRLEVLCQRLSLDEFQRSVLLMACGNTISPVVRALLASSTSRSSSLDAEELTVGRVLQVLTTSFHEQVQKRIYFYKSGALVRKGLIRLTGKTYSRGNDDLTDNRITLDRRVLDCLVGLDRESEEVAGESANLYTPTVELDDVVLAEGVRERLLTMLAAHESLRCYSRKVGLAKAIPQPEGMVLMLCGPSGSGKTMTANAVARRLGRKVLLVNFPLLRAEKSGGVSPQSILREAELANAVVFFDECESLFAQRGAGGSSEMTELLTEIERFEGLIFLATNRPADIDEAMYRRLTAVFEFSAPNHRQRAQIWQRLTAPAAIPLAPNVQIEAIALKYELTGGFIRNAVLAALLRAVGRDPTSPMVTQADLHEGCRQQMRGALQLADIAPNTRGLVSSARTLEDLVLPPALRTALHTLLRLEKARPVLQSEWGFTEAYARRGGVTALFWGPAGAGKRTAAEALAFELGKPVRVVHFAALLNGTISRNSSGNLASISTLFKESRLADALLLISGVDPSVDSAGLRGEHERALQLLLFEMERYPGVVILCVAAAVQFEAVAHQVHPGILGAMKAVIPFKLPDVRTRVQLWTALLPPECPLQEGLDVETLARESAGFSASRIQSCLYRAAGFAVMAETEVVLGSEPEAKPEVATAQPTTADARLTAQPTAADASGTLEPASDAGTAAHRPSLRMAELLRIVKEEHDKDRGTRDSIQRSMLL</sequence>
<dbReference type="SMART" id="SM00382">
    <property type="entry name" value="AAA"/>
    <property type="match status" value="1"/>
</dbReference>
<feature type="region of interest" description="Disordered" evidence="4">
    <location>
        <begin position="200"/>
        <end position="222"/>
    </location>
</feature>
<dbReference type="Pfam" id="PF00004">
    <property type="entry name" value="AAA"/>
    <property type="match status" value="2"/>
</dbReference>
<dbReference type="InterPro" id="IPR003959">
    <property type="entry name" value="ATPase_AAA_core"/>
</dbReference>
<dbReference type="Pfam" id="PF22977">
    <property type="entry name" value="WHD"/>
    <property type="match status" value="1"/>
</dbReference>
<keyword evidence="7" id="KW-1185">Reference proteome</keyword>
<dbReference type="InterPro" id="IPR050221">
    <property type="entry name" value="26S_Proteasome_ATPase"/>
</dbReference>
<dbReference type="Proteomes" id="UP000037460">
    <property type="component" value="Unassembled WGS sequence"/>
</dbReference>
<protein>
    <submittedName>
        <fullName evidence="6">Aaa family ATPase</fullName>
    </submittedName>
</protein>
<dbReference type="Gene3D" id="3.40.50.300">
    <property type="entry name" value="P-loop containing nucleotide triphosphate hydrolases"/>
    <property type="match status" value="2"/>
</dbReference>
<evidence type="ECO:0000256" key="3">
    <source>
        <dbReference type="ARBA" id="ARBA00022840"/>
    </source>
</evidence>
<name>A0A0M0JIZ6_9EUKA</name>
<evidence type="ECO:0000259" key="5">
    <source>
        <dbReference type="SMART" id="SM00382"/>
    </source>
</evidence>
<evidence type="ECO:0000256" key="4">
    <source>
        <dbReference type="SAM" id="MobiDB-lite"/>
    </source>
</evidence>
<organism evidence="6 7">
    <name type="scientific">Chrysochromulina tobinii</name>
    <dbReference type="NCBI Taxonomy" id="1460289"/>
    <lineage>
        <taxon>Eukaryota</taxon>
        <taxon>Haptista</taxon>
        <taxon>Haptophyta</taxon>
        <taxon>Prymnesiophyceae</taxon>
        <taxon>Prymnesiales</taxon>
        <taxon>Chrysochromulinaceae</taxon>
        <taxon>Chrysochromulina</taxon>
    </lineage>
</organism>
<reference evidence="7" key="1">
    <citation type="journal article" date="2015" name="PLoS Genet.">
        <title>Genome Sequence and Transcriptome Analyses of Chrysochromulina tobin: Metabolic Tools for Enhanced Algal Fitness in the Prominent Order Prymnesiales (Haptophyceae).</title>
        <authorList>
            <person name="Hovde B.T."/>
            <person name="Deodato C.R."/>
            <person name="Hunsperger H.M."/>
            <person name="Ryken S.A."/>
            <person name="Yost W."/>
            <person name="Jha R.K."/>
            <person name="Patterson J."/>
            <person name="Monnat R.J. Jr."/>
            <person name="Barlow S.B."/>
            <person name="Starkenburg S.R."/>
            <person name="Cattolico R.A."/>
        </authorList>
    </citation>
    <scope>NUCLEOTIDE SEQUENCE</scope>
    <source>
        <strain evidence="7">CCMP291</strain>
    </source>
</reference>
<dbReference type="EMBL" id="JWZX01002869">
    <property type="protein sequence ID" value="KOO26312.1"/>
    <property type="molecule type" value="Genomic_DNA"/>
</dbReference>
<dbReference type="OrthoDB" id="10042665at2759"/>
<dbReference type="SUPFAM" id="SSF52540">
    <property type="entry name" value="P-loop containing nucleoside triphosphate hydrolases"/>
    <property type="match status" value="2"/>
</dbReference>
<proteinExistence type="inferred from homology"/>
<dbReference type="InterPro" id="IPR003593">
    <property type="entry name" value="AAA+_ATPase"/>
</dbReference>
<dbReference type="AlphaFoldDB" id="A0A0M0JIZ6"/>
<keyword evidence="2" id="KW-0547">Nucleotide-binding</keyword>
<feature type="domain" description="AAA+ ATPase" evidence="5">
    <location>
        <begin position="506"/>
        <end position="629"/>
    </location>
</feature>
<keyword evidence="3" id="KW-0067">ATP-binding</keyword>
<dbReference type="PANTHER" id="PTHR23073">
    <property type="entry name" value="26S PROTEASOME REGULATORY SUBUNIT"/>
    <property type="match status" value="1"/>
</dbReference>
<evidence type="ECO:0000256" key="1">
    <source>
        <dbReference type="ARBA" id="ARBA00006914"/>
    </source>
</evidence>
<dbReference type="InterPro" id="IPR054472">
    <property type="entry name" value="WHD"/>
</dbReference>